<dbReference type="AlphaFoldDB" id="A0A5N7DB29"/>
<accession>A0A5N7DB29</accession>
<dbReference type="Proteomes" id="UP000325579">
    <property type="component" value="Unassembled WGS sequence"/>
</dbReference>
<dbReference type="GeneID" id="43666828"/>
<gene>
    <name evidence="2" type="ORF">BDV37DRAFT_249924</name>
</gene>
<sequence>MGRGPPCDLAKNKGKQQQQPDRRCASHPISTSSITIPLSFPTSWLVDPFSTLPGASDVPIIITRLVFHCESTALSLPAILFPGVGVR</sequence>
<keyword evidence="3" id="KW-1185">Reference proteome</keyword>
<dbReference type="RefSeq" id="XP_031940911.1">
    <property type="nucleotide sequence ID" value="XM_032082137.1"/>
</dbReference>
<proteinExistence type="predicted"/>
<dbReference type="EMBL" id="ML736775">
    <property type="protein sequence ID" value="KAE8403592.1"/>
    <property type="molecule type" value="Genomic_DNA"/>
</dbReference>
<organism evidence="2 3">
    <name type="scientific">Aspergillus pseudonomiae</name>
    <dbReference type="NCBI Taxonomy" id="1506151"/>
    <lineage>
        <taxon>Eukaryota</taxon>
        <taxon>Fungi</taxon>
        <taxon>Dikarya</taxon>
        <taxon>Ascomycota</taxon>
        <taxon>Pezizomycotina</taxon>
        <taxon>Eurotiomycetes</taxon>
        <taxon>Eurotiomycetidae</taxon>
        <taxon>Eurotiales</taxon>
        <taxon>Aspergillaceae</taxon>
        <taxon>Aspergillus</taxon>
        <taxon>Aspergillus subgen. Circumdati</taxon>
    </lineage>
</organism>
<evidence type="ECO:0000256" key="1">
    <source>
        <dbReference type="SAM" id="MobiDB-lite"/>
    </source>
</evidence>
<protein>
    <submittedName>
        <fullName evidence="2">Uncharacterized protein</fullName>
    </submittedName>
</protein>
<feature type="region of interest" description="Disordered" evidence="1">
    <location>
        <begin position="1"/>
        <end position="28"/>
    </location>
</feature>
<dbReference type="OrthoDB" id="3469225at2759"/>
<reference evidence="2 3" key="1">
    <citation type="submission" date="2019-04" db="EMBL/GenBank/DDBJ databases">
        <authorList>
            <consortium name="DOE Joint Genome Institute"/>
            <person name="Mondo S."/>
            <person name="Kjaerbolling I."/>
            <person name="Vesth T."/>
            <person name="Frisvad J.C."/>
            <person name="Nybo J.L."/>
            <person name="Theobald S."/>
            <person name="Kildgaard S."/>
            <person name="Isbrandt T."/>
            <person name="Kuo A."/>
            <person name="Sato A."/>
            <person name="Lyhne E.K."/>
            <person name="Kogle M.E."/>
            <person name="Wiebenga A."/>
            <person name="Kun R.S."/>
            <person name="Lubbers R.J."/>
            <person name="Makela M.R."/>
            <person name="Barry K."/>
            <person name="Chovatia M."/>
            <person name="Clum A."/>
            <person name="Daum C."/>
            <person name="Haridas S."/>
            <person name="He G."/>
            <person name="LaButti K."/>
            <person name="Lipzen A."/>
            <person name="Riley R."/>
            <person name="Salamov A."/>
            <person name="Simmons B.A."/>
            <person name="Magnuson J.K."/>
            <person name="Henrissat B."/>
            <person name="Mortensen U.H."/>
            <person name="Larsen T.O."/>
            <person name="Devries R.P."/>
            <person name="Grigoriev I.V."/>
            <person name="Machida M."/>
            <person name="Baker S.E."/>
            <person name="Andersen M.R."/>
            <person name="Cantor M.N."/>
            <person name="Hua S.X."/>
        </authorList>
    </citation>
    <scope>NUCLEOTIDE SEQUENCE [LARGE SCALE GENOMIC DNA]</scope>
    <source>
        <strain evidence="2 3">CBS 119388</strain>
    </source>
</reference>
<evidence type="ECO:0000313" key="3">
    <source>
        <dbReference type="Proteomes" id="UP000325579"/>
    </source>
</evidence>
<evidence type="ECO:0000313" key="2">
    <source>
        <dbReference type="EMBL" id="KAE8403592.1"/>
    </source>
</evidence>
<name>A0A5N7DB29_9EURO</name>